<keyword evidence="1" id="KW-0812">Transmembrane</keyword>
<feature type="transmembrane region" description="Helical" evidence="1">
    <location>
        <begin position="52"/>
        <end position="75"/>
    </location>
</feature>
<evidence type="ECO:0000313" key="2">
    <source>
        <dbReference type="EMBL" id="GBN90347.1"/>
    </source>
</evidence>
<sequence>MCGIISYEFSEILSRFGIPLDTRKSIFDANKILRELKKHTKLYKLSLDLQDAMTCFFVVCSQMTAMFCSLCVFVLMKKEDITTPQIIEFVFIILLMPPIVS</sequence>
<keyword evidence="1" id="KW-0472">Membrane</keyword>
<proteinExistence type="predicted"/>
<evidence type="ECO:0000313" key="3">
    <source>
        <dbReference type="Proteomes" id="UP000499080"/>
    </source>
</evidence>
<dbReference type="AlphaFoldDB" id="A0A4Y2SQ78"/>
<gene>
    <name evidence="2" type="ORF">AVEN_171824_1</name>
</gene>
<name>A0A4Y2SQ78_ARAVE</name>
<keyword evidence="1" id="KW-1133">Transmembrane helix</keyword>
<comment type="caution">
    <text evidence="2">The sequence shown here is derived from an EMBL/GenBank/DDBJ whole genome shotgun (WGS) entry which is preliminary data.</text>
</comment>
<evidence type="ECO:0000256" key="1">
    <source>
        <dbReference type="SAM" id="Phobius"/>
    </source>
</evidence>
<protein>
    <submittedName>
        <fullName evidence="2">Uncharacterized protein</fullName>
    </submittedName>
</protein>
<accession>A0A4Y2SQ78</accession>
<feature type="transmembrane region" description="Helical" evidence="1">
    <location>
        <begin position="81"/>
        <end position="100"/>
    </location>
</feature>
<organism evidence="2 3">
    <name type="scientific">Araneus ventricosus</name>
    <name type="common">Orbweaver spider</name>
    <name type="synonym">Epeira ventricosa</name>
    <dbReference type="NCBI Taxonomy" id="182803"/>
    <lineage>
        <taxon>Eukaryota</taxon>
        <taxon>Metazoa</taxon>
        <taxon>Ecdysozoa</taxon>
        <taxon>Arthropoda</taxon>
        <taxon>Chelicerata</taxon>
        <taxon>Arachnida</taxon>
        <taxon>Araneae</taxon>
        <taxon>Araneomorphae</taxon>
        <taxon>Entelegynae</taxon>
        <taxon>Araneoidea</taxon>
        <taxon>Araneidae</taxon>
        <taxon>Araneus</taxon>
    </lineage>
</organism>
<keyword evidence="3" id="KW-1185">Reference proteome</keyword>
<dbReference type="Proteomes" id="UP000499080">
    <property type="component" value="Unassembled WGS sequence"/>
</dbReference>
<dbReference type="EMBL" id="BGPR01023280">
    <property type="protein sequence ID" value="GBN90347.1"/>
    <property type="molecule type" value="Genomic_DNA"/>
</dbReference>
<reference evidence="2 3" key="1">
    <citation type="journal article" date="2019" name="Sci. Rep.">
        <title>Orb-weaving spider Araneus ventricosus genome elucidates the spidroin gene catalogue.</title>
        <authorList>
            <person name="Kono N."/>
            <person name="Nakamura H."/>
            <person name="Ohtoshi R."/>
            <person name="Moran D.A.P."/>
            <person name="Shinohara A."/>
            <person name="Yoshida Y."/>
            <person name="Fujiwara M."/>
            <person name="Mori M."/>
            <person name="Tomita M."/>
            <person name="Arakawa K."/>
        </authorList>
    </citation>
    <scope>NUCLEOTIDE SEQUENCE [LARGE SCALE GENOMIC DNA]</scope>
</reference>